<dbReference type="InterPro" id="IPR037239">
    <property type="entry name" value="OSBP_sf"/>
</dbReference>
<dbReference type="Gene3D" id="2.40.160.120">
    <property type="match status" value="1"/>
</dbReference>
<dbReference type="OrthoDB" id="14833at2759"/>
<proteinExistence type="predicted"/>
<dbReference type="SUPFAM" id="SSF144000">
    <property type="entry name" value="Oxysterol-binding protein-like"/>
    <property type="match status" value="1"/>
</dbReference>
<dbReference type="EMBL" id="RBNI01009384">
    <property type="protein sequence ID" value="RUP44192.1"/>
    <property type="molecule type" value="Genomic_DNA"/>
</dbReference>
<accession>A0A433D025</accession>
<name>A0A433D025_9FUNG</name>
<dbReference type="Proteomes" id="UP000268093">
    <property type="component" value="Unassembled WGS sequence"/>
</dbReference>
<organism evidence="1 2">
    <name type="scientific">Jimgerdemannia flammicorona</name>
    <dbReference type="NCBI Taxonomy" id="994334"/>
    <lineage>
        <taxon>Eukaryota</taxon>
        <taxon>Fungi</taxon>
        <taxon>Fungi incertae sedis</taxon>
        <taxon>Mucoromycota</taxon>
        <taxon>Mucoromycotina</taxon>
        <taxon>Endogonomycetes</taxon>
        <taxon>Endogonales</taxon>
        <taxon>Endogonaceae</taxon>
        <taxon>Jimgerdemannia</taxon>
    </lineage>
</organism>
<sequence length="65" mass="7161">MEGLLNTDGATYRPSTRDSRITLIDLFLLITDVVSHHPPSSAFYLENKKAGVSVNGHCWNGKGKM</sequence>
<evidence type="ECO:0000313" key="2">
    <source>
        <dbReference type="Proteomes" id="UP000268093"/>
    </source>
</evidence>
<comment type="caution">
    <text evidence="1">The sequence shown here is derived from an EMBL/GenBank/DDBJ whole genome shotgun (WGS) entry which is preliminary data.</text>
</comment>
<evidence type="ECO:0000313" key="1">
    <source>
        <dbReference type="EMBL" id="RUP44192.1"/>
    </source>
</evidence>
<reference evidence="1 2" key="1">
    <citation type="journal article" date="2018" name="New Phytol.">
        <title>Phylogenomics of Endogonaceae and evolution of mycorrhizas within Mucoromycota.</title>
        <authorList>
            <person name="Chang Y."/>
            <person name="Desiro A."/>
            <person name="Na H."/>
            <person name="Sandor L."/>
            <person name="Lipzen A."/>
            <person name="Clum A."/>
            <person name="Barry K."/>
            <person name="Grigoriev I.V."/>
            <person name="Martin F.M."/>
            <person name="Stajich J.E."/>
            <person name="Smith M.E."/>
            <person name="Bonito G."/>
            <person name="Spatafora J.W."/>
        </authorList>
    </citation>
    <scope>NUCLEOTIDE SEQUENCE [LARGE SCALE GENOMIC DNA]</scope>
    <source>
        <strain evidence="1 2">GMNB39</strain>
    </source>
</reference>
<keyword evidence="2" id="KW-1185">Reference proteome</keyword>
<gene>
    <name evidence="1" type="ORF">BC936DRAFT_149814</name>
</gene>
<dbReference type="AlphaFoldDB" id="A0A433D025"/>
<protein>
    <submittedName>
        <fullName evidence="1">Uncharacterized protein</fullName>
    </submittedName>
</protein>